<sequence length="68" mass="7767">MGKVSYLPASQHFQPEQALDSTKQMNPQDVLIVGYDEDGDLFIRSSHMKVPEALWLCEKLKNFILESV</sequence>
<proteinExistence type="predicted"/>
<protein>
    <submittedName>
        <fullName evidence="1">Uncharacterized protein</fullName>
    </submittedName>
</protein>
<dbReference type="GeneID" id="79412974"/>
<evidence type="ECO:0000313" key="1">
    <source>
        <dbReference type="EMBL" id="WAX22412.1"/>
    </source>
</evidence>
<keyword evidence="2" id="KW-1185">Reference proteome</keyword>
<dbReference type="Proteomes" id="UP001211688">
    <property type="component" value="Segment"/>
</dbReference>
<dbReference type="EMBL" id="OP882271">
    <property type="protein sequence ID" value="WAX22412.1"/>
    <property type="molecule type" value="Genomic_DNA"/>
</dbReference>
<name>A0AAE9VLL0_9CAUD</name>
<dbReference type="KEGG" id="vg:79412974"/>
<reference evidence="1" key="1">
    <citation type="submission" date="2022-11" db="EMBL/GenBank/DDBJ databases">
        <authorList>
            <person name="Jaryenneh J.D."/>
            <person name="Schoeniger J.S."/>
            <person name="Mageeney C.M."/>
        </authorList>
    </citation>
    <scope>NUCLEOTIDE SEQUENCE</scope>
</reference>
<evidence type="ECO:0000313" key="2">
    <source>
        <dbReference type="Proteomes" id="UP001211688"/>
    </source>
</evidence>
<organism evidence="1 2">
    <name type="scientific">Pseudomonas phage MiCath</name>
    <dbReference type="NCBI Taxonomy" id="3003729"/>
    <lineage>
        <taxon>Viruses</taxon>
        <taxon>Duplodnaviria</taxon>
        <taxon>Heunggongvirae</taxon>
        <taxon>Uroviricota</taxon>
        <taxon>Caudoviricetes</taxon>
        <taxon>Queuovirinae</taxon>
        <taxon>Micathvirus</taxon>
        <taxon>Micathvirus micath</taxon>
    </lineage>
</organism>
<dbReference type="RefSeq" id="YP_010719834.1">
    <property type="nucleotide sequence ID" value="NC_072502.1"/>
</dbReference>
<accession>A0AAE9VLL0</accession>